<evidence type="ECO:0008006" key="3">
    <source>
        <dbReference type="Google" id="ProtNLM"/>
    </source>
</evidence>
<feature type="compositionally biased region" description="Low complexity" evidence="1">
    <location>
        <begin position="99"/>
        <end position="133"/>
    </location>
</feature>
<accession>A0A0A9BQG1</accession>
<reference evidence="2" key="2">
    <citation type="journal article" date="2015" name="Data Brief">
        <title>Shoot transcriptome of the giant reed, Arundo donax.</title>
        <authorList>
            <person name="Barrero R.A."/>
            <person name="Guerrero F.D."/>
            <person name="Moolhuijzen P."/>
            <person name="Goolsby J.A."/>
            <person name="Tidwell J."/>
            <person name="Bellgard S.E."/>
            <person name="Bellgard M.I."/>
        </authorList>
    </citation>
    <scope>NUCLEOTIDE SEQUENCE</scope>
    <source>
        <tissue evidence="2">Shoot tissue taken approximately 20 cm above the soil surface</tissue>
    </source>
</reference>
<evidence type="ECO:0000256" key="1">
    <source>
        <dbReference type="SAM" id="MobiDB-lite"/>
    </source>
</evidence>
<protein>
    <recommendedName>
        <fullName evidence="3">CCHC-type domain-containing protein</fullName>
    </recommendedName>
</protein>
<name>A0A0A9BQG1_ARUDO</name>
<feature type="compositionally biased region" description="Basic and acidic residues" evidence="1">
    <location>
        <begin position="54"/>
        <end position="63"/>
    </location>
</feature>
<organism evidence="2">
    <name type="scientific">Arundo donax</name>
    <name type="common">Giant reed</name>
    <name type="synonym">Donax arundinaceus</name>
    <dbReference type="NCBI Taxonomy" id="35708"/>
    <lineage>
        <taxon>Eukaryota</taxon>
        <taxon>Viridiplantae</taxon>
        <taxon>Streptophyta</taxon>
        <taxon>Embryophyta</taxon>
        <taxon>Tracheophyta</taxon>
        <taxon>Spermatophyta</taxon>
        <taxon>Magnoliopsida</taxon>
        <taxon>Liliopsida</taxon>
        <taxon>Poales</taxon>
        <taxon>Poaceae</taxon>
        <taxon>PACMAD clade</taxon>
        <taxon>Arundinoideae</taxon>
        <taxon>Arundineae</taxon>
        <taxon>Arundo</taxon>
    </lineage>
</organism>
<feature type="region of interest" description="Disordered" evidence="1">
    <location>
        <begin position="81"/>
        <end position="149"/>
    </location>
</feature>
<sequence length="250" mass="27019">MEWLKKKQTSRGTGFVHCCLGTFKQEIAFWPKFDRPRPQPLGYIKMPGRPKKERTREAHEKPKGTKMSKVGTVIRCRKCKGQGHNRNTCDRRNGAGQFATNSTQPTTNNATTTPAPAHNAMVVVSGSQQSSTSLRKRKDTASTSKSATVSKKRCSGMGILYSERTGTIIQNPGMPSQRIVCASASAKVSTQLGGTASINMESHVPGSKANSRVNITLTSGSASVKVNAQEPAAMKIPPTKRTKPPPNLLI</sequence>
<reference evidence="2" key="1">
    <citation type="submission" date="2014-09" db="EMBL/GenBank/DDBJ databases">
        <authorList>
            <person name="Magalhaes I.L.F."/>
            <person name="Oliveira U."/>
            <person name="Santos F.R."/>
            <person name="Vidigal T.H.D.A."/>
            <person name="Brescovit A.D."/>
            <person name="Santos A.J."/>
        </authorList>
    </citation>
    <scope>NUCLEOTIDE SEQUENCE</scope>
    <source>
        <tissue evidence="2">Shoot tissue taken approximately 20 cm above the soil surface</tissue>
    </source>
</reference>
<dbReference type="AlphaFoldDB" id="A0A0A9BQG1"/>
<dbReference type="EMBL" id="GBRH01231691">
    <property type="protein sequence ID" value="JAD66204.1"/>
    <property type="molecule type" value="Transcribed_RNA"/>
</dbReference>
<proteinExistence type="predicted"/>
<evidence type="ECO:0000313" key="2">
    <source>
        <dbReference type="EMBL" id="JAD66204.1"/>
    </source>
</evidence>
<feature type="region of interest" description="Disordered" evidence="1">
    <location>
        <begin position="40"/>
        <end position="68"/>
    </location>
</feature>